<dbReference type="SFLD" id="SFLDS00029">
    <property type="entry name" value="Radical_SAM"/>
    <property type="match status" value="1"/>
</dbReference>
<comment type="cofactor">
    <cofactor evidence="1">
        <name>[4Fe-4S] cluster</name>
        <dbReference type="ChEBI" id="CHEBI:49883"/>
    </cofactor>
</comment>
<dbReference type="SUPFAM" id="SSF102114">
    <property type="entry name" value="Radical SAM enzymes"/>
    <property type="match status" value="1"/>
</dbReference>
<dbReference type="PROSITE" id="PS51918">
    <property type="entry name" value="RADICAL_SAM"/>
    <property type="match status" value="1"/>
</dbReference>
<keyword evidence="6" id="KW-0411">Iron-sulfur</keyword>
<evidence type="ECO:0000256" key="3">
    <source>
        <dbReference type="ARBA" id="ARBA00022691"/>
    </source>
</evidence>
<dbReference type="InterPro" id="IPR007197">
    <property type="entry name" value="rSAM"/>
</dbReference>
<keyword evidence="2" id="KW-0004">4Fe-4S</keyword>
<dbReference type="SFLD" id="SFLDG01067">
    <property type="entry name" value="SPASM/twitch_domain_containing"/>
    <property type="match status" value="1"/>
</dbReference>
<evidence type="ECO:0000256" key="6">
    <source>
        <dbReference type="ARBA" id="ARBA00023014"/>
    </source>
</evidence>
<dbReference type="PANTHER" id="PTHR21339:SF0">
    <property type="entry name" value="S-ADENOSYLMETHIONINE-DEPENDENT NUCLEOTIDE DEHYDRATASE RSAD2"/>
    <property type="match status" value="1"/>
</dbReference>
<dbReference type="NCBIfam" id="NF038283">
    <property type="entry name" value="viperin_w_prok"/>
    <property type="match status" value="1"/>
</dbReference>
<evidence type="ECO:0000313" key="10">
    <source>
        <dbReference type="EMBL" id="BCZ19157.1"/>
    </source>
</evidence>
<dbReference type="RefSeq" id="WP_221271030.1">
    <property type="nucleotide sequence ID" value="NZ_AP024819.1"/>
</dbReference>
<evidence type="ECO:0000256" key="4">
    <source>
        <dbReference type="ARBA" id="ARBA00022723"/>
    </source>
</evidence>
<dbReference type="PROSITE" id="PS01305">
    <property type="entry name" value="MOAA_NIFB_PQQE"/>
    <property type="match status" value="1"/>
</dbReference>
<keyword evidence="11" id="KW-1185">Reference proteome</keyword>
<dbReference type="Gene3D" id="3.20.20.70">
    <property type="entry name" value="Aldolase class I"/>
    <property type="match status" value="1"/>
</dbReference>
<keyword evidence="3" id="KW-0949">S-adenosyl-L-methionine</keyword>
<dbReference type="InterPro" id="IPR051196">
    <property type="entry name" value="RSAD2/Viperin_antiviral"/>
</dbReference>
<dbReference type="CDD" id="cd01335">
    <property type="entry name" value="Radical_SAM"/>
    <property type="match status" value="1"/>
</dbReference>
<dbReference type="PANTHER" id="PTHR21339">
    <property type="entry name" value="RADICAL S-ADENOSYL METHIONINE DOMAIN-CONTAINING PROTEIN 2"/>
    <property type="match status" value="1"/>
</dbReference>
<dbReference type="EMBL" id="AP024819">
    <property type="protein sequence ID" value="BCZ19157.1"/>
    <property type="molecule type" value="Genomic_DNA"/>
</dbReference>
<keyword evidence="7" id="KW-0051">Antiviral defense</keyword>
<dbReference type="InterPro" id="IPR000385">
    <property type="entry name" value="MoaA_NifB_PqqE_Fe-S-bd_CS"/>
</dbReference>
<reference evidence="10 11" key="1">
    <citation type="submission" date="2021-07" db="EMBL/GenBank/DDBJ databases">
        <title>Novel Helicobacter sp. Isolated from a cat.</title>
        <authorList>
            <person name="Rimbara E."/>
            <person name="Suzuki M."/>
        </authorList>
    </citation>
    <scope>NUCLEOTIDE SEQUENCE [LARGE SCALE GENOMIC DNA]</scope>
    <source>
        <strain evidence="11">NHP19-012</strain>
    </source>
</reference>
<evidence type="ECO:0000256" key="5">
    <source>
        <dbReference type="ARBA" id="ARBA00023004"/>
    </source>
</evidence>
<accession>A0ABN6I6G7</accession>
<organism evidence="10 11">
    <name type="scientific">Helicobacter gastrofelis</name>
    <dbReference type="NCBI Taxonomy" id="2849642"/>
    <lineage>
        <taxon>Bacteria</taxon>
        <taxon>Pseudomonadati</taxon>
        <taxon>Campylobacterota</taxon>
        <taxon>Epsilonproteobacteria</taxon>
        <taxon>Campylobacterales</taxon>
        <taxon>Helicobacteraceae</taxon>
        <taxon>Helicobacter</taxon>
    </lineage>
</organism>
<proteinExistence type="predicted"/>
<dbReference type="Pfam" id="PF04055">
    <property type="entry name" value="Radical_SAM"/>
    <property type="match status" value="1"/>
</dbReference>
<dbReference type="SFLD" id="SFLDG01088">
    <property type="entry name" value="antiviral_proteins"/>
    <property type="match status" value="1"/>
</dbReference>
<sequence length="284" mass="32679">MDTFTLNWHITEACNFQCQYCFAKWQKREQKELLHTPAKVRLLLDEVAQLPVLLNFKTLRLNLVGGEIFLYPRDLLNIIQEAKARKMHLSAITNASLLDQHLNNLIATHFETIGFSVDSLNTATNTAIGRCTKKQAMDVAKMKAHIASIRTHNPKIQVKINTVVNLHNQGEYLGDFIQDVKPSKWKIFKMLPILDKRLAISDGEFQAFLDRHQQFASIISSENNDEMTQSYLMVDPFGRFFQNGQEQGYFYSEPIIKVGVCKALKQIPFSLEKFSRRYLMHAGL</sequence>
<evidence type="ECO:0000256" key="8">
    <source>
        <dbReference type="ARBA" id="ARBA00039667"/>
    </source>
</evidence>
<evidence type="ECO:0000256" key="1">
    <source>
        <dbReference type="ARBA" id="ARBA00001966"/>
    </source>
</evidence>
<evidence type="ECO:0000259" key="9">
    <source>
        <dbReference type="PROSITE" id="PS51918"/>
    </source>
</evidence>
<name>A0ABN6I6G7_9HELI</name>
<keyword evidence="5" id="KW-0408">Iron</keyword>
<dbReference type="Proteomes" id="UP000826146">
    <property type="component" value="Chromosome"/>
</dbReference>
<keyword evidence="4" id="KW-0479">Metal-binding</keyword>
<evidence type="ECO:0000256" key="7">
    <source>
        <dbReference type="ARBA" id="ARBA00023118"/>
    </source>
</evidence>
<gene>
    <name evidence="10" type="ORF">NHP190012_07990</name>
</gene>
<evidence type="ECO:0000313" key="11">
    <source>
        <dbReference type="Proteomes" id="UP000826146"/>
    </source>
</evidence>
<dbReference type="InterPro" id="IPR058240">
    <property type="entry name" value="rSAM_sf"/>
</dbReference>
<dbReference type="InterPro" id="IPR013785">
    <property type="entry name" value="Aldolase_TIM"/>
</dbReference>
<evidence type="ECO:0000256" key="2">
    <source>
        <dbReference type="ARBA" id="ARBA00022485"/>
    </source>
</evidence>
<feature type="domain" description="Radical SAM core" evidence="9">
    <location>
        <begin position="1"/>
        <end position="222"/>
    </location>
</feature>
<protein>
    <recommendedName>
        <fullName evidence="8">S-adenosylmethionine-dependent nucleotide dehydratase</fullName>
    </recommendedName>
</protein>